<dbReference type="OrthoDB" id="1082206at2"/>
<reference evidence="1 2" key="1">
    <citation type="submission" date="2012-12" db="EMBL/GenBank/DDBJ databases">
        <title>Genome assembly of Fulvivirga imtechensis AK7.</title>
        <authorList>
            <person name="Nupur N."/>
            <person name="Khatri I."/>
            <person name="Kumar R."/>
            <person name="Subramanian S."/>
            <person name="Pinnaka A."/>
        </authorList>
    </citation>
    <scope>NUCLEOTIDE SEQUENCE [LARGE SCALE GENOMIC DNA]</scope>
    <source>
        <strain evidence="1 2">AK7</strain>
    </source>
</reference>
<organism evidence="1 2">
    <name type="scientific">Fulvivirga imtechensis AK7</name>
    <dbReference type="NCBI Taxonomy" id="1237149"/>
    <lineage>
        <taxon>Bacteria</taxon>
        <taxon>Pseudomonadati</taxon>
        <taxon>Bacteroidota</taxon>
        <taxon>Cytophagia</taxon>
        <taxon>Cytophagales</taxon>
        <taxon>Fulvivirgaceae</taxon>
        <taxon>Fulvivirga</taxon>
    </lineage>
</organism>
<dbReference type="Proteomes" id="UP000011135">
    <property type="component" value="Unassembled WGS sequence"/>
</dbReference>
<gene>
    <name evidence="1" type="ORF">C900_01757</name>
</gene>
<dbReference type="EMBL" id="AMZN01000026">
    <property type="protein sequence ID" value="ELR72203.1"/>
    <property type="molecule type" value="Genomic_DNA"/>
</dbReference>
<evidence type="ECO:0000313" key="2">
    <source>
        <dbReference type="Proteomes" id="UP000011135"/>
    </source>
</evidence>
<evidence type="ECO:0000313" key="1">
    <source>
        <dbReference type="EMBL" id="ELR72203.1"/>
    </source>
</evidence>
<name>L8JVI7_9BACT</name>
<proteinExistence type="predicted"/>
<accession>L8JVI7</accession>
<sequence>MLLFVATSGFCQEAGELKIPIDSLKGKFVPTGIRIGAEAVNITRSFIGEDYKEYQFQADIDFYRYFFNVEYGILERTFTSENGLYNVEGSYLRIGPDINFLHRDPDMSALFFGLRYGMATFSDKLNYSYRDKAFGDGTGQVANNDINAKWFEMVAGMKVKMWRMVWLGYTARFKFGVDTFENNELIPNIIPGFGRADETVVWGLNYYLIIRIPVRKEPRSIVLPAKTN</sequence>
<dbReference type="STRING" id="1237149.C900_01757"/>
<dbReference type="InterPro" id="IPR046111">
    <property type="entry name" value="DUF6048"/>
</dbReference>
<dbReference type="eggNOG" id="ENOG502Z9BE">
    <property type="taxonomic scope" value="Bacteria"/>
</dbReference>
<dbReference type="Pfam" id="PF19515">
    <property type="entry name" value="DUF6048"/>
    <property type="match status" value="1"/>
</dbReference>
<comment type="caution">
    <text evidence="1">The sequence shown here is derived from an EMBL/GenBank/DDBJ whole genome shotgun (WGS) entry which is preliminary data.</text>
</comment>
<protein>
    <recommendedName>
        <fullName evidence="3">Outer membrane protein beta-barrel domain-containing protein</fullName>
    </recommendedName>
</protein>
<evidence type="ECO:0008006" key="3">
    <source>
        <dbReference type="Google" id="ProtNLM"/>
    </source>
</evidence>
<dbReference type="AlphaFoldDB" id="L8JVI7"/>
<keyword evidence="2" id="KW-1185">Reference proteome</keyword>